<dbReference type="GO" id="GO:0019062">
    <property type="term" value="P:virion attachment to host cell"/>
    <property type="evidence" value="ECO:0007669"/>
    <property type="project" value="InterPro"/>
</dbReference>
<accession>A0A385TZ73</accession>
<gene>
    <name evidence="1" type="ORF">D5F53_03165</name>
</gene>
<keyword evidence="2" id="KW-1185">Reference proteome</keyword>
<reference evidence="1 2" key="1">
    <citation type="submission" date="2018-09" db="EMBL/GenBank/DDBJ databases">
        <title>Genome Sequence of Paenibacillus lautus Strain E7593-69, Azo Dye-Degrading Bacteria, Isolated from Commercial Tattoo Inks.</title>
        <authorList>
            <person name="Nho S.W."/>
            <person name="Kim S.-J."/>
            <person name="Kweon O."/>
            <person name="Cerniglia C.E."/>
        </authorList>
    </citation>
    <scope>NUCLEOTIDE SEQUENCE [LARGE SCALE GENOMIC DNA]</scope>
    <source>
        <strain evidence="1 2">E7593-69</strain>
    </source>
</reference>
<evidence type="ECO:0000313" key="2">
    <source>
        <dbReference type="Proteomes" id="UP000266552"/>
    </source>
</evidence>
<dbReference type="AlphaFoldDB" id="A0A385TZ73"/>
<proteinExistence type="predicted"/>
<evidence type="ECO:0000313" key="1">
    <source>
        <dbReference type="EMBL" id="AYB47707.1"/>
    </source>
</evidence>
<sequence>MVDGNETFNIETMLNENWDKIDEAVGQVREDLGNIDVDIPEASLTEKGIVQLSSATNGTRENVAATEKAVKAAYDEALAGKQLGVEQKANVVAALNSIGVAASTSETWAQLVEKMAGIIKATGNATAGDVLAGKTFSNGSGNGLTGTMPNLTGVRDATGVAKWGDGALAVYPEKGYQKGGAGDGEIKVTTSQLIRAETKLSPDNLPKDVSVFGVIGVLERMTTAEKKSIADAITGKGVVASISDSNMALATKISQINTELKVFSGMLNSSTRTISSIPFIPKILLLYGSRHSNDSPWTGYNFATATGYILAYNNGNNVVVGSNLLSRLTYASGTWEQYTINFREAITFGPDFITFDFTSSFNSTSYIVFG</sequence>
<organism evidence="1 2">
    <name type="scientific">Paenibacillus lautus</name>
    <name type="common">Bacillus lautus</name>
    <dbReference type="NCBI Taxonomy" id="1401"/>
    <lineage>
        <taxon>Bacteria</taxon>
        <taxon>Bacillati</taxon>
        <taxon>Bacillota</taxon>
        <taxon>Bacilli</taxon>
        <taxon>Bacillales</taxon>
        <taxon>Paenibacillaceae</taxon>
        <taxon>Paenibacillus</taxon>
    </lineage>
</organism>
<dbReference type="KEGG" id="plw:D5F53_03165"/>
<dbReference type="Pfam" id="PF03406">
    <property type="entry name" value="Phage_fiber_2"/>
    <property type="match status" value="1"/>
</dbReference>
<name>A0A385TZ73_PAELA</name>
<dbReference type="InterPro" id="IPR005068">
    <property type="entry name" value="Phage_lambda_Stf-r2"/>
</dbReference>
<dbReference type="GO" id="GO:0046718">
    <property type="term" value="P:symbiont entry into host cell"/>
    <property type="evidence" value="ECO:0007669"/>
    <property type="project" value="InterPro"/>
</dbReference>
<protein>
    <recommendedName>
        <fullName evidence="3">Phage tail protein</fullName>
    </recommendedName>
</protein>
<dbReference type="EMBL" id="CP032412">
    <property type="protein sequence ID" value="AYB47707.1"/>
    <property type="molecule type" value="Genomic_DNA"/>
</dbReference>
<evidence type="ECO:0008006" key="3">
    <source>
        <dbReference type="Google" id="ProtNLM"/>
    </source>
</evidence>
<dbReference type="Proteomes" id="UP000266552">
    <property type="component" value="Chromosome"/>
</dbReference>